<reference evidence="1 2" key="1">
    <citation type="submission" date="2018-06" db="EMBL/GenBank/DDBJ databases">
        <title>Genomic Encyclopedia of Archaeal and Bacterial Type Strains, Phase II (KMG-II): from individual species to whole genera.</title>
        <authorList>
            <person name="Goeker M."/>
        </authorList>
    </citation>
    <scope>NUCLEOTIDE SEQUENCE [LARGE SCALE GENOMIC DNA]</scope>
    <source>
        <strain evidence="1 2">DSM 23857</strain>
    </source>
</reference>
<evidence type="ECO:0000313" key="2">
    <source>
        <dbReference type="Proteomes" id="UP000249547"/>
    </source>
</evidence>
<accession>A0A327R3J9</accession>
<dbReference type="RefSeq" id="WP_111595764.1">
    <property type="nucleotide sequence ID" value="NZ_QLLL01000001.1"/>
</dbReference>
<sequence>MKKIEANKSGLITTGISIGQIILDDSHYLTFWGYIQTPGGEWKRCDFVTNYEVLNNMLRYLEEHDEAVQMAIVQKLEHMEHIPEMIDFEAQLGHPVKFEDMRFYLAKPIYKRKDAWAAYAQDNCFYIQKVEAIPVPKPAKPAVNIEIDQCMQVLADHYELYLGYLELDFPEDDARRKANLTNDMKYTLAYYAWKEQELKDKQ</sequence>
<organism evidence="1 2">
    <name type="scientific">Chitinophaga skermanii</name>
    <dbReference type="NCBI Taxonomy" id="331697"/>
    <lineage>
        <taxon>Bacteria</taxon>
        <taxon>Pseudomonadati</taxon>
        <taxon>Bacteroidota</taxon>
        <taxon>Chitinophagia</taxon>
        <taxon>Chitinophagales</taxon>
        <taxon>Chitinophagaceae</taxon>
        <taxon>Chitinophaga</taxon>
    </lineage>
</organism>
<dbReference type="EMBL" id="QLLL01000001">
    <property type="protein sequence ID" value="RAJ10628.1"/>
    <property type="molecule type" value="Genomic_DNA"/>
</dbReference>
<name>A0A327R3J9_9BACT</name>
<protein>
    <submittedName>
        <fullName evidence="1">Uncharacterized protein</fullName>
    </submittedName>
</protein>
<dbReference type="AlphaFoldDB" id="A0A327R3J9"/>
<evidence type="ECO:0000313" key="1">
    <source>
        <dbReference type="EMBL" id="RAJ10628.1"/>
    </source>
</evidence>
<gene>
    <name evidence="1" type="ORF">LX64_00233</name>
</gene>
<dbReference type="OrthoDB" id="648861at2"/>
<comment type="caution">
    <text evidence="1">The sequence shown here is derived from an EMBL/GenBank/DDBJ whole genome shotgun (WGS) entry which is preliminary data.</text>
</comment>
<dbReference type="Proteomes" id="UP000249547">
    <property type="component" value="Unassembled WGS sequence"/>
</dbReference>
<proteinExistence type="predicted"/>
<keyword evidence="2" id="KW-1185">Reference proteome</keyword>